<dbReference type="EMBL" id="CP037421">
    <property type="protein sequence ID" value="QDT27657.1"/>
    <property type="molecule type" value="Genomic_DNA"/>
</dbReference>
<evidence type="ECO:0000313" key="1">
    <source>
        <dbReference type="EMBL" id="QDT27657.1"/>
    </source>
</evidence>
<keyword evidence="2" id="KW-1185">Reference proteome</keyword>
<dbReference type="Proteomes" id="UP000315647">
    <property type="component" value="Chromosome"/>
</dbReference>
<evidence type="ECO:0000313" key="2">
    <source>
        <dbReference type="Proteomes" id="UP000315647"/>
    </source>
</evidence>
<accession>A0A517Q7P5</accession>
<reference evidence="1 2" key="1">
    <citation type="submission" date="2019-03" db="EMBL/GenBank/DDBJ databases">
        <title>Deep-cultivation of Planctomycetes and their phenomic and genomic characterization uncovers novel biology.</title>
        <authorList>
            <person name="Wiegand S."/>
            <person name="Jogler M."/>
            <person name="Boedeker C."/>
            <person name="Pinto D."/>
            <person name="Vollmers J."/>
            <person name="Rivas-Marin E."/>
            <person name="Kohn T."/>
            <person name="Peeters S.H."/>
            <person name="Heuer A."/>
            <person name="Rast P."/>
            <person name="Oberbeckmann S."/>
            <person name="Bunk B."/>
            <person name="Jeske O."/>
            <person name="Meyerdierks A."/>
            <person name="Storesund J.E."/>
            <person name="Kallscheuer N."/>
            <person name="Luecker S."/>
            <person name="Lage O.M."/>
            <person name="Pohl T."/>
            <person name="Merkel B.J."/>
            <person name="Hornburger P."/>
            <person name="Mueller R.-W."/>
            <person name="Bruemmer F."/>
            <person name="Labrenz M."/>
            <person name="Spormann A.M."/>
            <person name="Op den Camp H."/>
            <person name="Overmann J."/>
            <person name="Amann R."/>
            <person name="Jetten M.S.M."/>
            <person name="Mascher T."/>
            <person name="Medema M.H."/>
            <person name="Devos D.P."/>
            <person name="Kaster A.-K."/>
            <person name="Ovreas L."/>
            <person name="Rohde M."/>
            <person name="Galperin M.Y."/>
            <person name="Jogler C."/>
        </authorList>
    </citation>
    <scope>NUCLEOTIDE SEQUENCE [LARGE SCALE GENOMIC DNA]</scope>
    <source>
        <strain evidence="1 2">Enr10</strain>
    </source>
</reference>
<name>A0A517Q7P5_9PLAN</name>
<protein>
    <submittedName>
        <fullName evidence="1">Uncharacterized protein</fullName>
    </submittedName>
</protein>
<proteinExistence type="predicted"/>
<dbReference type="AlphaFoldDB" id="A0A517Q7P5"/>
<gene>
    <name evidence="1" type="ORF">Enr10x_29750</name>
</gene>
<organism evidence="1 2">
    <name type="scientific">Gimesia panareensis</name>
    <dbReference type="NCBI Taxonomy" id="2527978"/>
    <lineage>
        <taxon>Bacteria</taxon>
        <taxon>Pseudomonadati</taxon>
        <taxon>Planctomycetota</taxon>
        <taxon>Planctomycetia</taxon>
        <taxon>Planctomycetales</taxon>
        <taxon>Planctomycetaceae</taxon>
        <taxon>Gimesia</taxon>
    </lineage>
</organism>
<sequence>MQHLMDSQKGYDLSLNLLLILNLLHISYAVHIFEMRCSHSRQCLLEQVSTMT</sequence>